<evidence type="ECO:0000256" key="2">
    <source>
        <dbReference type="ARBA" id="ARBA00022692"/>
    </source>
</evidence>
<feature type="transmembrane region" description="Helical" evidence="5">
    <location>
        <begin position="369"/>
        <end position="394"/>
    </location>
</feature>
<evidence type="ECO:0000256" key="5">
    <source>
        <dbReference type="SAM" id="Phobius"/>
    </source>
</evidence>
<dbReference type="Proteomes" id="UP000054248">
    <property type="component" value="Unassembled WGS sequence"/>
</dbReference>
<dbReference type="AlphaFoldDB" id="A0A0C3PYL4"/>
<dbReference type="HOGENOM" id="CLU_012596_2_1_1"/>
<dbReference type="EMBL" id="KN823176">
    <property type="protein sequence ID" value="KIO20390.1"/>
    <property type="molecule type" value="Genomic_DNA"/>
</dbReference>
<dbReference type="InterPro" id="IPR036259">
    <property type="entry name" value="MFS_trans_sf"/>
</dbReference>
<reference evidence="8" key="2">
    <citation type="submission" date="2015-01" db="EMBL/GenBank/DDBJ databases">
        <title>Evolutionary Origins and Diversification of the Mycorrhizal Mutualists.</title>
        <authorList>
            <consortium name="DOE Joint Genome Institute"/>
            <consortium name="Mycorrhizal Genomics Consortium"/>
            <person name="Kohler A."/>
            <person name="Kuo A."/>
            <person name="Nagy L.G."/>
            <person name="Floudas D."/>
            <person name="Copeland A."/>
            <person name="Barry K.W."/>
            <person name="Cichocki N."/>
            <person name="Veneault-Fourrey C."/>
            <person name="LaButti K."/>
            <person name="Lindquist E.A."/>
            <person name="Lipzen A."/>
            <person name="Lundell T."/>
            <person name="Morin E."/>
            <person name="Murat C."/>
            <person name="Riley R."/>
            <person name="Ohm R."/>
            <person name="Sun H."/>
            <person name="Tunlid A."/>
            <person name="Henrissat B."/>
            <person name="Grigoriev I.V."/>
            <person name="Hibbett D.S."/>
            <person name="Martin F."/>
        </authorList>
    </citation>
    <scope>NUCLEOTIDE SEQUENCE [LARGE SCALE GENOMIC DNA]</scope>
    <source>
        <strain evidence="8">MUT 4182</strain>
    </source>
</reference>
<sequence length="473" mass="50918">MALDSATTSRQITPRLLFKCLCIGGNAITAYGALTFPLISPDLSEKLQLSQRQLSTIVLAGLIGQYPFAAVAGELVDRVGTWACSAIAALAFGIGYGVFAWMVGTSVTPETPLSPLAFRIMVASYFMLGLGQVFSYFSAMFTAAKEFPLHNGLATGITLALFGLSPLFLSLPSCFFSSPTGTVDAQSYTIFIGSLATAMHFISIFGLRGSPPPLIIIDPPSTDATESSADEETPLLIKPQPEERPGYPQTWLTVVHDGYFWWIFAITGLIIGSSEMVIGNIGTVVTSLLTITQGSSQAVSNQVQLLSICNTLSRLFAGPLIDLLCPNPFHSGRSRVRMSRFGFVAFAGTLLIICYGYMGFLASSNNHTWLLSMGVGAAYGTMWTVLPGIVRLIWGEANFGRNFGMMAYAPFLGTTAWTYIFALNIERESGDGGQEARCVGARCWRTTFQVCAVAILVAVLSLSGLWKRWHATV</sequence>
<gene>
    <name evidence="7" type="ORF">M407DRAFT_137592</name>
</gene>
<keyword evidence="8" id="KW-1185">Reference proteome</keyword>
<keyword evidence="3 5" id="KW-1133">Transmembrane helix</keyword>
<feature type="transmembrane region" description="Helical" evidence="5">
    <location>
        <begin position="406"/>
        <end position="426"/>
    </location>
</feature>
<evidence type="ECO:0000256" key="1">
    <source>
        <dbReference type="ARBA" id="ARBA00004141"/>
    </source>
</evidence>
<keyword evidence="4 5" id="KW-0472">Membrane</keyword>
<feature type="transmembrane region" description="Helical" evidence="5">
    <location>
        <begin position="54"/>
        <end position="72"/>
    </location>
</feature>
<dbReference type="PANTHER" id="PTHR21576">
    <property type="entry name" value="UNCHARACTERIZED NODULIN-LIKE PROTEIN"/>
    <property type="match status" value="1"/>
</dbReference>
<evidence type="ECO:0000256" key="4">
    <source>
        <dbReference type="ARBA" id="ARBA00023136"/>
    </source>
</evidence>
<feature type="transmembrane region" description="Helical" evidence="5">
    <location>
        <begin position="446"/>
        <end position="466"/>
    </location>
</feature>
<dbReference type="OrthoDB" id="410267at2759"/>
<evidence type="ECO:0000313" key="7">
    <source>
        <dbReference type="EMBL" id="KIO20390.1"/>
    </source>
</evidence>
<protein>
    <recommendedName>
        <fullName evidence="6">Nodulin-like domain-containing protein</fullName>
    </recommendedName>
</protein>
<feature type="domain" description="Nodulin-like" evidence="6">
    <location>
        <begin position="33"/>
        <end position="211"/>
    </location>
</feature>
<evidence type="ECO:0000259" key="6">
    <source>
        <dbReference type="Pfam" id="PF06813"/>
    </source>
</evidence>
<dbReference type="InterPro" id="IPR010658">
    <property type="entry name" value="Nodulin-like"/>
</dbReference>
<accession>A0A0C3PYL4</accession>
<evidence type="ECO:0000313" key="8">
    <source>
        <dbReference type="Proteomes" id="UP000054248"/>
    </source>
</evidence>
<comment type="subcellular location">
    <subcellularLocation>
        <location evidence="1">Membrane</location>
        <topology evidence="1">Multi-pass membrane protein</topology>
    </subcellularLocation>
</comment>
<feature type="transmembrane region" description="Helical" evidence="5">
    <location>
        <begin position="116"/>
        <end position="137"/>
    </location>
</feature>
<feature type="transmembrane region" description="Helical" evidence="5">
    <location>
        <begin position="341"/>
        <end position="363"/>
    </location>
</feature>
<dbReference type="SUPFAM" id="SSF103473">
    <property type="entry name" value="MFS general substrate transporter"/>
    <property type="match status" value="1"/>
</dbReference>
<organism evidence="7 8">
    <name type="scientific">Tulasnella calospora MUT 4182</name>
    <dbReference type="NCBI Taxonomy" id="1051891"/>
    <lineage>
        <taxon>Eukaryota</taxon>
        <taxon>Fungi</taxon>
        <taxon>Dikarya</taxon>
        <taxon>Basidiomycota</taxon>
        <taxon>Agaricomycotina</taxon>
        <taxon>Agaricomycetes</taxon>
        <taxon>Cantharellales</taxon>
        <taxon>Tulasnellaceae</taxon>
        <taxon>Tulasnella</taxon>
    </lineage>
</organism>
<keyword evidence="2 5" id="KW-0812">Transmembrane</keyword>
<dbReference type="Pfam" id="PF06813">
    <property type="entry name" value="Nodulin-like"/>
    <property type="match status" value="1"/>
</dbReference>
<feature type="transmembrane region" description="Helical" evidence="5">
    <location>
        <begin position="16"/>
        <end position="34"/>
    </location>
</feature>
<evidence type="ECO:0000256" key="3">
    <source>
        <dbReference type="ARBA" id="ARBA00022989"/>
    </source>
</evidence>
<name>A0A0C3PYL4_9AGAM</name>
<dbReference type="Gene3D" id="1.20.1250.20">
    <property type="entry name" value="MFS general substrate transporter like domains"/>
    <property type="match status" value="2"/>
</dbReference>
<feature type="transmembrane region" description="Helical" evidence="5">
    <location>
        <begin position="79"/>
        <end position="104"/>
    </location>
</feature>
<dbReference type="GO" id="GO:0000329">
    <property type="term" value="C:fungal-type vacuole membrane"/>
    <property type="evidence" value="ECO:0007669"/>
    <property type="project" value="TreeGrafter"/>
</dbReference>
<proteinExistence type="predicted"/>
<reference evidence="7 8" key="1">
    <citation type="submission" date="2014-04" db="EMBL/GenBank/DDBJ databases">
        <authorList>
            <consortium name="DOE Joint Genome Institute"/>
            <person name="Kuo A."/>
            <person name="Girlanda M."/>
            <person name="Perotto S."/>
            <person name="Kohler A."/>
            <person name="Nagy L.G."/>
            <person name="Floudas D."/>
            <person name="Copeland A."/>
            <person name="Barry K.W."/>
            <person name="Cichocki N."/>
            <person name="Veneault-Fourrey C."/>
            <person name="LaButti K."/>
            <person name="Lindquist E.A."/>
            <person name="Lipzen A."/>
            <person name="Lundell T."/>
            <person name="Morin E."/>
            <person name="Murat C."/>
            <person name="Sun H."/>
            <person name="Tunlid A."/>
            <person name="Henrissat B."/>
            <person name="Grigoriev I.V."/>
            <person name="Hibbett D.S."/>
            <person name="Martin F."/>
            <person name="Nordberg H.P."/>
            <person name="Cantor M.N."/>
            <person name="Hua S.X."/>
        </authorList>
    </citation>
    <scope>NUCLEOTIDE SEQUENCE [LARGE SCALE GENOMIC DNA]</scope>
    <source>
        <strain evidence="7 8">MUT 4182</strain>
    </source>
</reference>
<dbReference type="PANTHER" id="PTHR21576:SF158">
    <property type="entry name" value="RIBOSOMAL RNA-PROCESSING PROTEIN 12-LIKE CONSERVED DOMAIN-CONTAINING PROTEIN"/>
    <property type="match status" value="1"/>
</dbReference>
<feature type="transmembrane region" description="Helical" evidence="5">
    <location>
        <begin position="149"/>
        <end position="168"/>
    </location>
</feature>